<feature type="compositionally biased region" description="Basic and acidic residues" evidence="2">
    <location>
        <begin position="1"/>
        <end position="14"/>
    </location>
</feature>
<dbReference type="InterPro" id="IPR015267">
    <property type="entry name" value="PPP4R2"/>
</dbReference>
<evidence type="ECO:0000256" key="1">
    <source>
        <dbReference type="ARBA" id="ARBA00009207"/>
    </source>
</evidence>
<organism evidence="3 4">
    <name type="scientific">Cylicostephanus goldi</name>
    <name type="common">Nematode worm</name>
    <dbReference type="NCBI Taxonomy" id="71465"/>
    <lineage>
        <taxon>Eukaryota</taxon>
        <taxon>Metazoa</taxon>
        <taxon>Ecdysozoa</taxon>
        <taxon>Nematoda</taxon>
        <taxon>Chromadorea</taxon>
        <taxon>Rhabditida</taxon>
        <taxon>Rhabditina</taxon>
        <taxon>Rhabditomorpha</taxon>
        <taxon>Strongyloidea</taxon>
        <taxon>Strongylidae</taxon>
        <taxon>Cylicostephanus</taxon>
    </lineage>
</organism>
<comment type="similarity">
    <text evidence="1">Belongs to the PPP4R2 family.</text>
</comment>
<proteinExistence type="inferred from homology"/>
<dbReference type="AlphaFoldDB" id="A0A3P6R2Q3"/>
<gene>
    <name evidence="3" type="ORF">CGOC_LOCUS3887</name>
</gene>
<keyword evidence="4" id="KW-1185">Reference proteome</keyword>
<dbReference type="Pfam" id="PF09184">
    <property type="entry name" value="PPP4R2"/>
    <property type="match status" value="1"/>
</dbReference>
<evidence type="ECO:0000313" key="4">
    <source>
        <dbReference type="Proteomes" id="UP000271889"/>
    </source>
</evidence>
<dbReference type="GO" id="GO:0019888">
    <property type="term" value="F:protein phosphatase regulator activity"/>
    <property type="evidence" value="ECO:0007669"/>
    <property type="project" value="InterPro"/>
</dbReference>
<sequence length="178" mass="20894">MTQRTEDEQMKPLEADGEANPTQTEEKPPAQGFEGFSYNEDVMKFELPPLPDPLPKCKVALEKFVVPKERMIETIQSDLVRRSFMPLRTHPDPMVEAYFENVTETGKSRLPWEIIRPAFLWKIKSCMDEMVRWHRQREGPDSFDLSEGSENKRMYDFILNKAAKFEAAPFTWQRFVNC</sequence>
<name>A0A3P6R2Q3_CYLGO</name>
<accession>A0A3P6R2Q3</accession>
<evidence type="ECO:0000256" key="2">
    <source>
        <dbReference type="SAM" id="MobiDB-lite"/>
    </source>
</evidence>
<evidence type="ECO:0000313" key="3">
    <source>
        <dbReference type="EMBL" id="VDK57152.1"/>
    </source>
</evidence>
<dbReference type="EMBL" id="UYRV01010092">
    <property type="protein sequence ID" value="VDK57152.1"/>
    <property type="molecule type" value="Genomic_DNA"/>
</dbReference>
<dbReference type="OrthoDB" id="341898at2759"/>
<reference evidence="3 4" key="1">
    <citation type="submission" date="2018-11" db="EMBL/GenBank/DDBJ databases">
        <authorList>
            <consortium name="Pathogen Informatics"/>
        </authorList>
    </citation>
    <scope>NUCLEOTIDE SEQUENCE [LARGE SCALE GENOMIC DNA]</scope>
</reference>
<protein>
    <submittedName>
        <fullName evidence="3">Uncharacterized protein</fullName>
    </submittedName>
</protein>
<dbReference type="Proteomes" id="UP000271889">
    <property type="component" value="Unassembled WGS sequence"/>
</dbReference>
<dbReference type="GO" id="GO:0030289">
    <property type="term" value="C:protein phosphatase 4 complex"/>
    <property type="evidence" value="ECO:0007669"/>
    <property type="project" value="InterPro"/>
</dbReference>
<feature type="region of interest" description="Disordered" evidence="2">
    <location>
        <begin position="1"/>
        <end position="35"/>
    </location>
</feature>